<dbReference type="Proteomes" id="UP000287651">
    <property type="component" value="Unassembled WGS sequence"/>
</dbReference>
<accession>A0A426Y9C9</accession>
<gene>
    <name evidence="2" type="ORF">B296_00053191</name>
</gene>
<name>A0A426Y9C9_ENSVE</name>
<proteinExistence type="predicted"/>
<feature type="compositionally biased region" description="Basic and acidic residues" evidence="1">
    <location>
        <begin position="50"/>
        <end position="59"/>
    </location>
</feature>
<sequence length="96" mass="10928">MQVKVHTCPPGYWYTDRPLPGGTTKIDCQQSIEGEKGKKKKKRKRKKKEERRGEEERIPHAVLTRASSPPSLAGRPRVVATLACDFSPTRGERSRR</sequence>
<organism evidence="2 3">
    <name type="scientific">Ensete ventricosum</name>
    <name type="common">Abyssinian banana</name>
    <name type="synonym">Musa ensete</name>
    <dbReference type="NCBI Taxonomy" id="4639"/>
    <lineage>
        <taxon>Eukaryota</taxon>
        <taxon>Viridiplantae</taxon>
        <taxon>Streptophyta</taxon>
        <taxon>Embryophyta</taxon>
        <taxon>Tracheophyta</taxon>
        <taxon>Spermatophyta</taxon>
        <taxon>Magnoliopsida</taxon>
        <taxon>Liliopsida</taxon>
        <taxon>Zingiberales</taxon>
        <taxon>Musaceae</taxon>
        <taxon>Ensete</taxon>
    </lineage>
</organism>
<dbReference type="EMBL" id="AMZH03014038">
    <property type="protein sequence ID" value="RRT48308.1"/>
    <property type="molecule type" value="Genomic_DNA"/>
</dbReference>
<feature type="compositionally biased region" description="Basic residues" evidence="1">
    <location>
        <begin position="37"/>
        <end position="49"/>
    </location>
</feature>
<comment type="caution">
    <text evidence="2">The sequence shown here is derived from an EMBL/GenBank/DDBJ whole genome shotgun (WGS) entry which is preliminary data.</text>
</comment>
<feature type="non-terminal residue" evidence="2">
    <location>
        <position position="96"/>
    </location>
</feature>
<evidence type="ECO:0000313" key="2">
    <source>
        <dbReference type="EMBL" id="RRT48308.1"/>
    </source>
</evidence>
<feature type="region of interest" description="Disordered" evidence="1">
    <location>
        <begin position="16"/>
        <end position="76"/>
    </location>
</feature>
<reference evidence="2 3" key="1">
    <citation type="journal article" date="2014" name="Agronomy (Basel)">
        <title>A Draft Genome Sequence for Ensete ventricosum, the Drought-Tolerant Tree Against Hunger.</title>
        <authorList>
            <person name="Harrison J."/>
            <person name="Moore K.A."/>
            <person name="Paszkiewicz K."/>
            <person name="Jones T."/>
            <person name="Grant M."/>
            <person name="Ambacheew D."/>
            <person name="Muzemil S."/>
            <person name="Studholme D.J."/>
        </authorList>
    </citation>
    <scope>NUCLEOTIDE SEQUENCE [LARGE SCALE GENOMIC DNA]</scope>
</reference>
<protein>
    <submittedName>
        <fullName evidence="2">Uncharacterized protein</fullName>
    </submittedName>
</protein>
<dbReference type="AlphaFoldDB" id="A0A426Y9C9"/>
<evidence type="ECO:0000313" key="3">
    <source>
        <dbReference type="Proteomes" id="UP000287651"/>
    </source>
</evidence>
<evidence type="ECO:0000256" key="1">
    <source>
        <dbReference type="SAM" id="MobiDB-lite"/>
    </source>
</evidence>